<dbReference type="EC" id="3.1.1.1" evidence="3"/>
<dbReference type="Gene3D" id="3.40.50.1110">
    <property type="entry name" value="SGNH hydrolase"/>
    <property type="match status" value="1"/>
</dbReference>
<reference evidence="3 4" key="1">
    <citation type="journal article" date="2014" name="BMC Genomics">
        <title>Architecture and functions of a multipartite genome of the methylotrophic bacterium Paracoccus aminophilus JCM 7686, containing primary and secondary chromids.</title>
        <authorList>
            <person name="Dziewit L."/>
            <person name="Czarnecki J."/>
            <person name="Wibberg D."/>
            <person name="Radlinska M."/>
            <person name="Mrozek P."/>
            <person name="Szymczak M."/>
            <person name="Schluter A."/>
            <person name="Puhler A."/>
            <person name="Bartosik D."/>
        </authorList>
    </citation>
    <scope>NUCLEOTIDE SEQUENCE [LARGE SCALE GENOMIC DNA]</scope>
    <source>
        <strain evidence="3">JCM 7686</strain>
    </source>
</reference>
<feature type="chain" id="PRO_5004544275" evidence="1">
    <location>
        <begin position="23"/>
        <end position="216"/>
    </location>
</feature>
<evidence type="ECO:0000259" key="2">
    <source>
        <dbReference type="Pfam" id="PF13472"/>
    </source>
</evidence>
<organism evidence="3 4">
    <name type="scientific">Paracoccus aminophilus JCM 7686</name>
    <dbReference type="NCBI Taxonomy" id="1367847"/>
    <lineage>
        <taxon>Bacteria</taxon>
        <taxon>Pseudomonadati</taxon>
        <taxon>Pseudomonadota</taxon>
        <taxon>Alphaproteobacteria</taxon>
        <taxon>Rhodobacterales</taxon>
        <taxon>Paracoccaceae</taxon>
        <taxon>Paracoccus</taxon>
    </lineage>
</organism>
<dbReference type="OrthoDB" id="9786188at2"/>
<feature type="signal peptide" evidence="1">
    <location>
        <begin position="1"/>
        <end position="22"/>
    </location>
</feature>
<dbReference type="PANTHER" id="PTHR30383:SF5">
    <property type="entry name" value="SGNH HYDROLASE-TYPE ESTERASE DOMAIN-CONTAINING PROTEIN"/>
    <property type="match status" value="1"/>
</dbReference>
<dbReference type="InterPro" id="IPR051532">
    <property type="entry name" value="Ester_Hydrolysis_Enzymes"/>
</dbReference>
<evidence type="ECO:0000313" key="4">
    <source>
        <dbReference type="Proteomes" id="UP000015480"/>
    </source>
</evidence>
<dbReference type="HOGENOM" id="CLU_051180_1_1_5"/>
<keyword evidence="4" id="KW-1185">Reference proteome</keyword>
<protein>
    <submittedName>
        <fullName evidence="3">Carboxylesterase</fullName>
        <ecNumber evidence="3">3.1.1.1</ecNumber>
    </submittedName>
</protein>
<sequence>MRFVRALLGFALAAVLAAQALAETPRILAFGDSITEGYGLGPDDGLVPELNRWLKRHGYKADLVNAGLSGDTTYGGRVRIGWSLREGADAVIVELGGNDLIMGWKIRDIEKNLDAIITQAKAKGRPVLLVGITPPEGFTKTSGAAVREMWDRLAARHEVLLLPDLYAPLWAVPLDEARRSLLQKDGVHLSKQGVRLVVTQELGPAVARLIDATRAN</sequence>
<dbReference type="AlphaFoldDB" id="S5XQR0"/>
<feature type="domain" description="SGNH hydrolase-type esterase" evidence="2">
    <location>
        <begin position="29"/>
        <end position="195"/>
    </location>
</feature>
<dbReference type="PANTHER" id="PTHR30383">
    <property type="entry name" value="THIOESTERASE 1/PROTEASE 1/LYSOPHOSPHOLIPASE L1"/>
    <property type="match status" value="1"/>
</dbReference>
<dbReference type="InterPro" id="IPR013830">
    <property type="entry name" value="SGNH_hydro"/>
</dbReference>
<keyword evidence="1" id="KW-0732">Signal</keyword>
<dbReference type="eggNOG" id="COG2755">
    <property type="taxonomic scope" value="Bacteria"/>
</dbReference>
<evidence type="ECO:0000313" key="3">
    <source>
        <dbReference type="EMBL" id="AGT09729.1"/>
    </source>
</evidence>
<dbReference type="KEGG" id="pami:JCM7686_2673"/>
<proteinExistence type="predicted"/>
<gene>
    <name evidence="3" type="ORF">JCM7686_2673</name>
</gene>
<evidence type="ECO:0000256" key="1">
    <source>
        <dbReference type="SAM" id="SignalP"/>
    </source>
</evidence>
<dbReference type="RefSeq" id="WP_020951367.1">
    <property type="nucleotide sequence ID" value="NC_022041.1"/>
</dbReference>
<dbReference type="GO" id="GO:0004622">
    <property type="term" value="F:phosphatidylcholine lysophospholipase activity"/>
    <property type="evidence" value="ECO:0007669"/>
    <property type="project" value="TreeGrafter"/>
</dbReference>
<dbReference type="GO" id="GO:0106435">
    <property type="term" value="F:carboxylesterase activity"/>
    <property type="evidence" value="ECO:0007669"/>
    <property type="project" value="UniProtKB-EC"/>
</dbReference>
<keyword evidence="3" id="KW-0378">Hydrolase</keyword>
<name>S5XQR0_PARAH</name>
<dbReference type="PATRIC" id="fig|1367847.3.peg.2673"/>
<accession>S5XQR0</accession>
<dbReference type="Pfam" id="PF13472">
    <property type="entry name" value="Lipase_GDSL_2"/>
    <property type="match status" value="1"/>
</dbReference>
<dbReference type="Proteomes" id="UP000015480">
    <property type="component" value="Chromosome"/>
</dbReference>
<dbReference type="STRING" id="1367847.JCM7686_2673"/>
<dbReference type="EMBL" id="CP006650">
    <property type="protein sequence ID" value="AGT09729.1"/>
    <property type="molecule type" value="Genomic_DNA"/>
</dbReference>
<dbReference type="SUPFAM" id="SSF52266">
    <property type="entry name" value="SGNH hydrolase"/>
    <property type="match status" value="1"/>
</dbReference>
<dbReference type="InterPro" id="IPR036514">
    <property type="entry name" value="SGNH_hydro_sf"/>
</dbReference>